<dbReference type="Proteomes" id="UP000316621">
    <property type="component" value="Chromosome 4"/>
</dbReference>
<dbReference type="Gramene" id="RZC59081">
    <property type="protein sequence ID" value="RZC59081"/>
    <property type="gene ID" value="C5167_006383"/>
</dbReference>
<proteinExistence type="predicted"/>
<protein>
    <submittedName>
        <fullName evidence="1">Uncharacterized protein</fullName>
    </submittedName>
</protein>
<reference evidence="1 2" key="1">
    <citation type="journal article" date="2018" name="Science">
        <title>The opium poppy genome and morphinan production.</title>
        <authorList>
            <person name="Guo L."/>
            <person name="Winzer T."/>
            <person name="Yang X."/>
            <person name="Li Y."/>
            <person name="Ning Z."/>
            <person name="He Z."/>
            <person name="Teodor R."/>
            <person name="Lu Y."/>
            <person name="Bowser T.A."/>
            <person name="Graham I.A."/>
            <person name="Ye K."/>
        </authorList>
    </citation>
    <scope>NUCLEOTIDE SEQUENCE [LARGE SCALE GENOMIC DNA]</scope>
    <source>
        <strain evidence="2">cv. HN1</strain>
        <tissue evidence="1">Leaves</tissue>
    </source>
</reference>
<gene>
    <name evidence="1" type="ORF">C5167_006383</name>
</gene>
<evidence type="ECO:0000313" key="1">
    <source>
        <dbReference type="EMBL" id="RZC59081.1"/>
    </source>
</evidence>
<keyword evidence="2" id="KW-1185">Reference proteome</keyword>
<sequence>MEKFEDQAINSRKTLKYENEQHSQQAVSWSRYTWTIFYLSGPPCISCVGEVRKLAAAGSHCTALSDVCSLKAMVGNKVIALELQSKLEYEGRQKHQRSTVEYHNSVDVLECRSKLEFRIILI</sequence>
<dbReference type="EMBL" id="CM010718">
    <property type="protein sequence ID" value="RZC59081.1"/>
    <property type="molecule type" value="Genomic_DNA"/>
</dbReference>
<dbReference type="AlphaFoldDB" id="A0A4Y7JGL9"/>
<name>A0A4Y7JGL9_PAPSO</name>
<evidence type="ECO:0000313" key="2">
    <source>
        <dbReference type="Proteomes" id="UP000316621"/>
    </source>
</evidence>
<organism evidence="1 2">
    <name type="scientific">Papaver somniferum</name>
    <name type="common">Opium poppy</name>
    <dbReference type="NCBI Taxonomy" id="3469"/>
    <lineage>
        <taxon>Eukaryota</taxon>
        <taxon>Viridiplantae</taxon>
        <taxon>Streptophyta</taxon>
        <taxon>Embryophyta</taxon>
        <taxon>Tracheophyta</taxon>
        <taxon>Spermatophyta</taxon>
        <taxon>Magnoliopsida</taxon>
        <taxon>Ranunculales</taxon>
        <taxon>Papaveraceae</taxon>
        <taxon>Papaveroideae</taxon>
        <taxon>Papaver</taxon>
    </lineage>
</organism>
<accession>A0A4Y7JGL9</accession>